<dbReference type="GO" id="GO:0005886">
    <property type="term" value="C:plasma membrane"/>
    <property type="evidence" value="ECO:0007669"/>
    <property type="project" value="TreeGrafter"/>
</dbReference>
<keyword evidence="7" id="KW-1185">Reference proteome</keyword>
<dbReference type="GO" id="GO:0022857">
    <property type="term" value="F:transmembrane transporter activity"/>
    <property type="evidence" value="ECO:0007669"/>
    <property type="project" value="TreeGrafter"/>
</dbReference>
<dbReference type="SUPFAM" id="SSF103473">
    <property type="entry name" value="MFS general substrate transporter"/>
    <property type="match status" value="1"/>
</dbReference>
<evidence type="ECO:0000313" key="6">
    <source>
        <dbReference type="EMBL" id="KIW63577.1"/>
    </source>
</evidence>
<accession>A0A0D2DMM2</accession>
<feature type="transmembrane region" description="Helical" evidence="5">
    <location>
        <begin position="7"/>
        <end position="30"/>
    </location>
</feature>
<keyword evidence="3 5" id="KW-1133">Transmembrane helix</keyword>
<dbReference type="HOGENOM" id="CLU_2145567_0_0_1"/>
<dbReference type="AlphaFoldDB" id="A0A0D2DMM2"/>
<evidence type="ECO:0000256" key="3">
    <source>
        <dbReference type="ARBA" id="ARBA00022989"/>
    </source>
</evidence>
<evidence type="ECO:0000313" key="7">
    <source>
        <dbReference type="Proteomes" id="UP000054266"/>
    </source>
</evidence>
<keyword evidence="4 5" id="KW-0472">Membrane</keyword>
<evidence type="ECO:0000256" key="2">
    <source>
        <dbReference type="ARBA" id="ARBA00022692"/>
    </source>
</evidence>
<dbReference type="PANTHER" id="PTHR23502">
    <property type="entry name" value="MAJOR FACILITATOR SUPERFAMILY"/>
    <property type="match status" value="1"/>
</dbReference>
<dbReference type="STRING" id="5601.A0A0D2DMM2"/>
<proteinExistence type="predicted"/>
<evidence type="ECO:0000256" key="4">
    <source>
        <dbReference type="ARBA" id="ARBA00023136"/>
    </source>
</evidence>
<feature type="transmembrane region" description="Helical" evidence="5">
    <location>
        <begin position="50"/>
        <end position="73"/>
    </location>
</feature>
<feature type="transmembrane region" description="Helical" evidence="5">
    <location>
        <begin position="94"/>
        <end position="111"/>
    </location>
</feature>
<dbReference type="EMBL" id="KN846961">
    <property type="protein sequence ID" value="KIW63577.1"/>
    <property type="molecule type" value="Genomic_DNA"/>
</dbReference>
<evidence type="ECO:0008006" key="8">
    <source>
        <dbReference type="Google" id="ProtNLM"/>
    </source>
</evidence>
<gene>
    <name evidence="6" type="ORF">PV04_08565</name>
</gene>
<name>A0A0D2DMM2_9EURO</name>
<evidence type="ECO:0000256" key="1">
    <source>
        <dbReference type="ARBA" id="ARBA00004141"/>
    </source>
</evidence>
<sequence length="112" mass="12225">MVQRPFLLLSLPIIIYCGFAYGVSVMWSNLVNGTVSVVLSAPPYSFAPSIVGLFYIANLIGATVGSFLTGVVSDWLTIKIARRNGGVVEAESRLWIYLYPTIMYAAAMILWG</sequence>
<evidence type="ECO:0000256" key="5">
    <source>
        <dbReference type="SAM" id="Phobius"/>
    </source>
</evidence>
<dbReference type="PANTHER" id="PTHR23502:SF30">
    <property type="entry name" value="TRANSPORTER, PUTATIVE (AFU_ORTHOLOGUE AFUA_8G04702)-RELATED"/>
    <property type="match status" value="1"/>
</dbReference>
<comment type="subcellular location">
    <subcellularLocation>
        <location evidence="1">Membrane</location>
        <topology evidence="1">Multi-pass membrane protein</topology>
    </subcellularLocation>
</comment>
<dbReference type="InterPro" id="IPR036259">
    <property type="entry name" value="MFS_trans_sf"/>
</dbReference>
<organism evidence="6 7">
    <name type="scientific">Phialophora macrospora</name>
    <dbReference type="NCBI Taxonomy" id="1851006"/>
    <lineage>
        <taxon>Eukaryota</taxon>
        <taxon>Fungi</taxon>
        <taxon>Dikarya</taxon>
        <taxon>Ascomycota</taxon>
        <taxon>Pezizomycotina</taxon>
        <taxon>Eurotiomycetes</taxon>
        <taxon>Chaetothyriomycetidae</taxon>
        <taxon>Chaetothyriales</taxon>
        <taxon>Herpotrichiellaceae</taxon>
        <taxon>Phialophora</taxon>
    </lineage>
</organism>
<protein>
    <recommendedName>
        <fullName evidence="8">Major facilitator superfamily (MFS) profile domain-containing protein</fullName>
    </recommendedName>
</protein>
<reference evidence="6 7" key="1">
    <citation type="submission" date="2015-01" db="EMBL/GenBank/DDBJ databases">
        <title>The Genome Sequence of Capronia semiimmersa CBS27337.</title>
        <authorList>
            <consortium name="The Broad Institute Genomics Platform"/>
            <person name="Cuomo C."/>
            <person name="de Hoog S."/>
            <person name="Gorbushina A."/>
            <person name="Stielow B."/>
            <person name="Teixiera M."/>
            <person name="Abouelleil A."/>
            <person name="Chapman S.B."/>
            <person name="Priest M."/>
            <person name="Young S.K."/>
            <person name="Wortman J."/>
            <person name="Nusbaum C."/>
            <person name="Birren B."/>
        </authorList>
    </citation>
    <scope>NUCLEOTIDE SEQUENCE [LARGE SCALE GENOMIC DNA]</scope>
    <source>
        <strain evidence="6 7">CBS 27337</strain>
    </source>
</reference>
<dbReference type="Proteomes" id="UP000054266">
    <property type="component" value="Unassembled WGS sequence"/>
</dbReference>
<keyword evidence="2 5" id="KW-0812">Transmembrane</keyword>